<dbReference type="GO" id="GO:0000015">
    <property type="term" value="C:phosphopyruvate hydratase complex"/>
    <property type="evidence" value="ECO:0007669"/>
    <property type="project" value="InterPro"/>
</dbReference>
<evidence type="ECO:0000256" key="1">
    <source>
        <dbReference type="ARBA" id="ARBA00004496"/>
    </source>
</evidence>
<dbReference type="EMBL" id="JAHDVG010000128">
    <property type="protein sequence ID" value="KAH1187978.1"/>
    <property type="molecule type" value="Genomic_DNA"/>
</dbReference>
<comment type="subcellular location">
    <subcellularLocation>
        <location evidence="1">Cytoplasm</location>
    </subcellularLocation>
</comment>
<protein>
    <recommendedName>
        <fullName evidence="5">Enolase N-terminal domain-containing protein</fullName>
    </recommendedName>
</protein>
<evidence type="ECO:0000259" key="5">
    <source>
        <dbReference type="SMART" id="SM01193"/>
    </source>
</evidence>
<feature type="domain" description="Enolase N-terminal" evidence="5">
    <location>
        <begin position="83"/>
        <end position="180"/>
    </location>
</feature>
<feature type="compositionally biased region" description="Polar residues" evidence="4">
    <location>
        <begin position="1"/>
        <end position="13"/>
    </location>
</feature>
<keyword evidence="3" id="KW-0479">Metal-binding</keyword>
<keyword evidence="7" id="KW-1185">Reference proteome</keyword>
<feature type="region of interest" description="Disordered" evidence="4">
    <location>
        <begin position="49"/>
        <end position="84"/>
    </location>
</feature>
<evidence type="ECO:0000313" key="7">
    <source>
        <dbReference type="Proteomes" id="UP000827986"/>
    </source>
</evidence>
<dbReference type="SMART" id="SM01193">
    <property type="entry name" value="Enolase_N"/>
    <property type="match status" value="1"/>
</dbReference>
<name>A0A9D4BB97_9SAUR</name>
<dbReference type="GO" id="GO:0004634">
    <property type="term" value="F:phosphopyruvate hydratase activity"/>
    <property type="evidence" value="ECO:0007669"/>
    <property type="project" value="InterPro"/>
</dbReference>
<feature type="region of interest" description="Disordered" evidence="4">
    <location>
        <begin position="1"/>
        <end position="24"/>
    </location>
</feature>
<proteinExistence type="predicted"/>
<dbReference type="InterPro" id="IPR000941">
    <property type="entry name" value="Enolase"/>
</dbReference>
<dbReference type="InterPro" id="IPR029017">
    <property type="entry name" value="Enolase-like_N"/>
</dbReference>
<evidence type="ECO:0000256" key="4">
    <source>
        <dbReference type="SAM" id="MobiDB-lite"/>
    </source>
</evidence>
<dbReference type="Proteomes" id="UP000827986">
    <property type="component" value="Unassembled WGS sequence"/>
</dbReference>
<evidence type="ECO:0000256" key="3">
    <source>
        <dbReference type="ARBA" id="ARBA00022723"/>
    </source>
</evidence>
<gene>
    <name evidence="6" type="ORF">KIL84_020624</name>
</gene>
<dbReference type="PANTHER" id="PTHR11902">
    <property type="entry name" value="ENOLASE"/>
    <property type="match status" value="1"/>
</dbReference>
<dbReference type="Gene3D" id="3.30.390.10">
    <property type="entry name" value="Enolase-like, N-terminal domain"/>
    <property type="match status" value="1"/>
</dbReference>
<sequence length="181" mass="19755">MGRTQQLSSQNTHEAGMTEQGGFHQPHTLRSLFLTHLRAPRNPPGLCRGHTQRSCHSPGLGDIHRHGSSGGHQPADHTGTEMAEDVVSEVTCRGERGRVLQPPEGRFRAAVPSGASTGIYEALELRDGDKSRYLGKGVLKAVEHINKIIAPALLEKKLSVVEQEKIDKLMIDLDGTENKCE</sequence>
<dbReference type="GO" id="GO:0006096">
    <property type="term" value="P:glycolytic process"/>
    <property type="evidence" value="ECO:0007669"/>
    <property type="project" value="InterPro"/>
</dbReference>
<dbReference type="SUPFAM" id="SSF54826">
    <property type="entry name" value="Enolase N-terminal domain-like"/>
    <property type="match status" value="1"/>
</dbReference>
<dbReference type="Pfam" id="PF03952">
    <property type="entry name" value="Enolase_N"/>
    <property type="match status" value="1"/>
</dbReference>
<comment type="caution">
    <text evidence="6">The sequence shown here is derived from an EMBL/GenBank/DDBJ whole genome shotgun (WGS) entry which is preliminary data.</text>
</comment>
<organism evidence="6 7">
    <name type="scientific">Mauremys mutica</name>
    <name type="common">yellowpond turtle</name>
    <dbReference type="NCBI Taxonomy" id="74926"/>
    <lineage>
        <taxon>Eukaryota</taxon>
        <taxon>Metazoa</taxon>
        <taxon>Chordata</taxon>
        <taxon>Craniata</taxon>
        <taxon>Vertebrata</taxon>
        <taxon>Euteleostomi</taxon>
        <taxon>Archelosauria</taxon>
        <taxon>Testudinata</taxon>
        <taxon>Testudines</taxon>
        <taxon>Cryptodira</taxon>
        <taxon>Durocryptodira</taxon>
        <taxon>Testudinoidea</taxon>
        <taxon>Geoemydidae</taxon>
        <taxon>Geoemydinae</taxon>
        <taxon>Mauremys</taxon>
    </lineage>
</organism>
<keyword evidence="2" id="KW-0963">Cytoplasm</keyword>
<dbReference type="AlphaFoldDB" id="A0A9D4BB97"/>
<dbReference type="GO" id="GO:0000287">
    <property type="term" value="F:magnesium ion binding"/>
    <property type="evidence" value="ECO:0007669"/>
    <property type="project" value="InterPro"/>
</dbReference>
<reference evidence="6" key="1">
    <citation type="submission" date="2021-09" db="EMBL/GenBank/DDBJ databases">
        <title>The genome of Mauremys mutica provides insights into the evolution of semi-aquatic lifestyle.</title>
        <authorList>
            <person name="Gong S."/>
            <person name="Gao Y."/>
        </authorList>
    </citation>
    <scope>NUCLEOTIDE SEQUENCE</scope>
    <source>
        <strain evidence="6">MM-2020</strain>
        <tissue evidence="6">Muscle</tissue>
    </source>
</reference>
<evidence type="ECO:0000256" key="2">
    <source>
        <dbReference type="ARBA" id="ARBA00022490"/>
    </source>
</evidence>
<evidence type="ECO:0000313" key="6">
    <source>
        <dbReference type="EMBL" id="KAH1187978.1"/>
    </source>
</evidence>
<dbReference type="InterPro" id="IPR020811">
    <property type="entry name" value="Enolase_N"/>
</dbReference>
<accession>A0A9D4BB97</accession>
<dbReference type="PANTHER" id="PTHR11902:SF5">
    <property type="entry name" value="BETA-ENOLASE"/>
    <property type="match status" value="1"/>
</dbReference>